<dbReference type="GO" id="GO:0120020">
    <property type="term" value="F:cholesterol transfer activity"/>
    <property type="evidence" value="ECO:0007669"/>
    <property type="project" value="TreeGrafter"/>
</dbReference>
<evidence type="ECO:0000313" key="2">
    <source>
        <dbReference type="Proteomes" id="UP001274896"/>
    </source>
</evidence>
<evidence type="ECO:0000313" key="1">
    <source>
        <dbReference type="EMBL" id="KAK3516239.1"/>
    </source>
</evidence>
<reference evidence="1" key="1">
    <citation type="submission" date="2023-06" db="EMBL/GenBank/DDBJ databases">
        <title>Male Hemibagrus guttatus genome.</title>
        <authorList>
            <person name="Bian C."/>
        </authorList>
    </citation>
    <scope>NUCLEOTIDE SEQUENCE</scope>
    <source>
        <strain evidence="1">Male_cb2023</strain>
        <tissue evidence="1">Muscle</tissue>
    </source>
</reference>
<keyword evidence="2" id="KW-1185">Reference proteome</keyword>
<dbReference type="GO" id="GO:0042953">
    <property type="term" value="P:lipoprotein transport"/>
    <property type="evidence" value="ECO:0007669"/>
    <property type="project" value="TreeGrafter"/>
</dbReference>
<dbReference type="PANTHER" id="PTHR13769">
    <property type="entry name" value="APOLIPOPROTEIN B"/>
    <property type="match status" value="1"/>
</dbReference>
<dbReference type="InterPro" id="IPR052418">
    <property type="entry name" value="Apolipoprotein_B"/>
</dbReference>
<dbReference type="GO" id="GO:0034362">
    <property type="term" value="C:low-density lipoprotein particle"/>
    <property type="evidence" value="ECO:0007669"/>
    <property type="project" value="TreeGrafter"/>
</dbReference>
<dbReference type="GO" id="GO:0006642">
    <property type="term" value="P:triglyceride mobilization"/>
    <property type="evidence" value="ECO:0007669"/>
    <property type="project" value="TreeGrafter"/>
</dbReference>
<dbReference type="PANTHER" id="PTHR13769:SF5">
    <property type="entry name" value="APOLIPOPROTEIN B-100-RELATED"/>
    <property type="match status" value="1"/>
</dbReference>
<dbReference type="GO" id="GO:0042632">
    <property type="term" value="P:cholesterol homeostasis"/>
    <property type="evidence" value="ECO:0007669"/>
    <property type="project" value="TreeGrafter"/>
</dbReference>
<dbReference type="AlphaFoldDB" id="A0AAE0URH4"/>
<sequence>MNQDFRAYNNNERIGLEVSGGVIYRESQDFSLSAFLKYYKNLERHIISLPFLESLENLKITSLTLAGALQNYMNREEFTVKVQTLIQYLTDFVTDLQLEKRCVQLKQSLITFAESCPITAVDLEAAVSNLKIATVLVMAELGTRVREVQEQILSGALSDTVMQKITSLNEEYDIKGMLLAVIEAIENVIKQIDMTKLENSSIPVFYDVEQLNVIKLHLQQYMTDMKSVVTDFDKAQFIDQMQNIIKTTEIYTEHLIANFPSDIILNIADTLQQIINELDIFGKCKVIYSNFREVIIKYELHKRTEEFLDKLLELLKQFKIDKTFHILDKTLKSIQLPFPRMLEYALTYLKSTDIKQIIDDLNILIEAFVHSVKSFEYNTFVEEVNQKLSKFTADLNKRIVSLELPKKIEATREFINYALSSMYASLEQLGSSSVSDVIKIVTNLIDTLVLNDLKTIAENFKQKINNMDIRGELLQALKQVSNIYSKVLSVLTNAFNDYIEVLGDQQFVTELKQIIDNVVKALKTSEIEIPSFTVPLTDLVLPSRKFTLQQLQEACTV</sequence>
<evidence type="ECO:0008006" key="3">
    <source>
        <dbReference type="Google" id="ProtNLM"/>
    </source>
</evidence>
<dbReference type="GO" id="GO:0034361">
    <property type="term" value="C:very-low-density lipoprotein particle"/>
    <property type="evidence" value="ECO:0007669"/>
    <property type="project" value="TreeGrafter"/>
</dbReference>
<dbReference type="EMBL" id="JAUCMX010000019">
    <property type="protein sequence ID" value="KAK3516239.1"/>
    <property type="molecule type" value="Genomic_DNA"/>
</dbReference>
<dbReference type="GO" id="GO:0030301">
    <property type="term" value="P:cholesterol transport"/>
    <property type="evidence" value="ECO:0007669"/>
    <property type="project" value="TreeGrafter"/>
</dbReference>
<comment type="caution">
    <text evidence="1">The sequence shown here is derived from an EMBL/GenBank/DDBJ whole genome shotgun (WGS) entry which is preliminary data.</text>
</comment>
<dbReference type="GO" id="GO:0050750">
    <property type="term" value="F:low-density lipoprotein particle receptor binding"/>
    <property type="evidence" value="ECO:0007669"/>
    <property type="project" value="TreeGrafter"/>
</dbReference>
<gene>
    <name evidence="1" type="ORF">QTP70_006381</name>
</gene>
<accession>A0AAE0URH4</accession>
<organism evidence="1 2">
    <name type="scientific">Hemibagrus guttatus</name>
    <dbReference type="NCBI Taxonomy" id="175788"/>
    <lineage>
        <taxon>Eukaryota</taxon>
        <taxon>Metazoa</taxon>
        <taxon>Chordata</taxon>
        <taxon>Craniata</taxon>
        <taxon>Vertebrata</taxon>
        <taxon>Euteleostomi</taxon>
        <taxon>Actinopterygii</taxon>
        <taxon>Neopterygii</taxon>
        <taxon>Teleostei</taxon>
        <taxon>Ostariophysi</taxon>
        <taxon>Siluriformes</taxon>
        <taxon>Bagridae</taxon>
        <taxon>Hemibagrus</taxon>
    </lineage>
</organism>
<proteinExistence type="predicted"/>
<protein>
    <recommendedName>
        <fullName evidence="3">Apolipoprotein B</fullName>
    </recommendedName>
</protein>
<name>A0AAE0URH4_9TELE</name>
<dbReference type="GO" id="GO:0034359">
    <property type="term" value="C:mature chylomicron"/>
    <property type="evidence" value="ECO:0007669"/>
    <property type="project" value="TreeGrafter"/>
</dbReference>
<dbReference type="Proteomes" id="UP001274896">
    <property type="component" value="Unassembled WGS sequence"/>
</dbReference>